<feature type="compositionally biased region" description="Basic and acidic residues" evidence="1">
    <location>
        <begin position="11"/>
        <end position="20"/>
    </location>
</feature>
<protein>
    <submittedName>
        <fullName evidence="2">Uncharacterized protein</fullName>
    </submittedName>
</protein>
<dbReference type="InParanoid" id="A0A369JY19"/>
<keyword evidence="3" id="KW-1185">Reference proteome</keyword>
<organism evidence="2 3">
    <name type="scientific">Hypsizygus marmoreus</name>
    <name type="common">White beech mushroom</name>
    <name type="synonym">Agaricus marmoreus</name>
    <dbReference type="NCBI Taxonomy" id="39966"/>
    <lineage>
        <taxon>Eukaryota</taxon>
        <taxon>Fungi</taxon>
        <taxon>Dikarya</taxon>
        <taxon>Basidiomycota</taxon>
        <taxon>Agaricomycotina</taxon>
        <taxon>Agaricomycetes</taxon>
        <taxon>Agaricomycetidae</taxon>
        <taxon>Agaricales</taxon>
        <taxon>Tricholomatineae</taxon>
        <taxon>Lyophyllaceae</taxon>
        <taxon>Hypsizygus</taxon>
    </lineage>
</organism>
<dbReference type="AlphaFoldDB" id="A0A369JY19"/>
<feature type="compositionally biased region" description="Basic residues" evidence="1">
    <location>
        <begin position="1"/>
        <end position="10"/>
    </location>
</feature>
<dbReference type="OrthoDB" id="3125502at2759"/>
<evidence type="ECO:0000313" key="2">
    <source>
        <dbReference type="EMBL" id="RDB26648.1"/>
    </source>
</evidence>
<comment type="caution">
    <text evidence="2">The sequence shown here is derived from an EMBL/GenBank/DDBJ whole genome shotgun (WGS) entry which is preliminary data.</text>
</comment>
<name>A0A369JY19_HYPMA</name>
<sequence length="254" mass="29371">MPPHRRTTSKKTRDSEAKQREVEDLARTVVKYSELFQAMAESTWCNSDELTAAHARRYEIACEDLKCANRSRTCTTMSTTDEEIQQYLKDLAARCEMQPKTFDDRVRICFAALAYVQTVLDYMVAHPSRSFKDRLVIIRRITEINQENYGRSPPSRDILPRLVKLIPDNPTTRPVTVEDVKRWRDHPRELVGKAFILHKAIRKVFSLADYYVKTIGGHRYELQFEDCGSDVLTFGLEDTLKMVGEAQMVTNMPS</sequence>
<accession>A0A369JY19</accession>
<feature type="region of interest" description="Disordered" evidence="1">
    <location>
        <begin position="1"/>
        <end position="20"/>
    </location>
</feature>
<reference evidence="2" key="1">
    <citation type="submission" date="2018-04" db="EMBL/GenBank/DDBJ databases">
        <title>Whole genome sequencing of Hypsizygus marmoreus.</title>
        <authorList>
            <person name="Choi I.-G."/>
            <person name="Min B."/>
            <person name="Kim J.-G."/>
            <person name="Kim S."/>
            <person name="Oh Y.-L."/>
            <person name="Kong W.-S."/>
            <person name="Park H."/>
            <person name="Jeong J."/>
            <person name="Song E.-S."/>
        </authorList>
    </citation>
    <scope>NUCLEOTIDE SEQUENCE [LARGE SCALE GENOMIC DNA]</scope>
    <source>
        <strain evidence="2">51987-8</strain>
    </source>
</reference>
<dbReference type="EMBL" id="LUEZ02000025">
    <property type="protein sequence ID" value="RDB26648.1"/>
    <property type="molecule type" value="Genomic_DNA"/>
</dbReference>
<proteinExistence type="predicted"/>
<dbReference type="Proteomes" id="UP000076154">
    <property type="component" value="Unassembled WGS sequence"/>
</dbReference>
<gene>
    <name evidence="2" type="ORF">Hypma_005553</name>
</gene>
<evidence type="ECO:0000256" key="1">
    <source>
        <dbReference type="SAM" id="MobiDB-lite"/>
    </source>
</evidence>
<evidence type="ECO:0000313" key="3">
    <source>
        <dbReference type="Proteomes" id="UP000076154"/>
    </source>
</evidence>